<sequence length="553" mass="58391">MADAVPDRPALVAPPVRLTYRELDERAERVARLLRAGGVRSGQHVGIYGTNRAEWVEAMLGCLKLRAVPINVNFRYVPAELRYLADNADLVALVVERRNLATVAAVLPDAPLLRLVVVLEDGTDEADDGGVGASGARVVGYEDDPVAVAGAVDADAGEAPVRGPRSSDDLFVLYTGGTTGLSKGVMWRHEDLFHAAIGRPLPDGSAPTGPRDLLAHTANPPLHYMVMAPLMHGAAEFSILIAFATAGTAILWCGRHFDADAVLRLAADERATSMTVVGDAMARPIADALASAPDRYDLSGLLALANTGAPMTSQVRADLAAALPRVFLLDNYGASELGHNGNEAGERRVFQLTADTLVLDENLEPVPPGSPTPGRIGRRGPIPLGYYKDEEKTASTFLYDARGVRWVVPGDLALVREDGTVRLLGRGSTVVNSGGEKIFPDEVEDALKAHDAVFDVAVVGVPDERFGERVVALVALRDATAAAPSAARLTAHCRELIAGYKVPKEIHFVDTIARNPAGKPDTVWGRATALRLSQEAAAARTAGAAPTAEGVPA</sequence>
<dbReference type="PANTHER" id="PTHR43767">
    <property type="entry name" value="LONG-CHAIN-FATTY-ACID--COA LIGASE"/>
    <property type="match status" value="1"/>
</dbReference>
<proteinExistence type="predicted"/>
<protein>
    <submittedName>
        <fullName evidence="3">AMP-binding protein</fullName>
    </submittedName>
</protein>
<dbReference type="Gene3D" id="3.30.300.30">
    <property type="match status" value="1"/>
</dbReference>
<dbReference type="Pfam" id="PF00501">
    <property type="entry name" value="AMP-binding"/>
    <property type="match status" value="1"/>
</dbReference>
<dbReference type="Pfam" id="PF13193">
    <property type="entry name" value="AMP-binding_C"/>
    <property type="match status" value="1"/>
</dbReference>
<dbReference type="NCBIfam" id="NF005863">
    <property type="entry name" value="PRK07798.1"/>
    <property type="match status" value="1"/>
</dbReference>
<dbReference type="SUPFAM" id="SSF56801">
    <property type="entry name" value="Acetyl-CoA synthetase-like"/>
    <property type="match status" value="1"/>
</dbReference>
<dbReference type="InterPro" id="IPR045851">
    <property type="entry name" value="AMP-bd_C_sf"/>
</dbReference>
<dbReference type="AlphaFoldDB" id="A0A937RBD2"/>
<gene>
    <name evidence="3" type="ORF">I7412_05695</name>
</gene>
<evidence type="ECO:0000313" key="4">
    <source>
        <dbReference type="Proteomes" id="UP000604475"/>
    </source>
</evidence>
<dbReference type="InterPro" id="IPR042099">
    <property type="entry name" value="ANL_N_sf"/>
</dbReference>
<keyword evidence="4" id="KW-1185">Reference proteome</keyword>
<dbReference type="PROSITE" id="PS00455">
    <property type="entry name" value="AMP_BINDING"/>
    <property type="match status" value="1"/>
</dbReference>
<dbReference type="PANTHER" id="PTHR43767:SF1">
    <property type="entry name" value="NONRIBOSOMAL PEPTIDE SYNTHASE PES1 (EUROFUNG)-RELATED"/>
    <property type="match status" value="1"/>
</dbReference>
<dbReference type="InterPro" id="IPR020845">
    <property type="entry name" value="AMP-binding_CS"/>
</dbReference>
<dbReference type="Gene3D" id="3.40.50.12780">
    <property type="entry name" value="N-terminal domain of ligase-like"/>
    <property type="match status" value="1"/>
</dbReference>
<name>A0A937RBD2_9ACTN</name>
<dbReference type="GO" id="GO:0016878">
    <property type="term" value="F:acid-thiol ligase activity"/>
    <property type="evidence" value="ECO:0007669"/>
    <property type="project" value="UniProtKB-ARBA"/>
</dbReference>
<feature type="domain" description="AMP-binding enzyme C-terminal" evidence="2">
    <location>
        <begin position="442"/>
        <end position="519"/>
    </location>
</feature>
<comment type="caution">
    <text evidence="3">The sequence shown here is derived from an EMBL/GenBank/DDBJ whole genome shotgun (WGS) entry which is preliminary data.</text>
</comment>
<dbReference type="InterPro" id="IPR000873">
    <property type="entry name" value="AMP-dep_synth/lig_dom"/>
</dbReference>
<dbReference type="EMBL" id="JAEACQ010000146">
    <property type="protein sequence ID" value="MBL7626667.1"/>
    <property type="molecule type" value="Genomic_DNA"/>
</dbReference>
<evidence type="ECO:0000313" key="3">
    <source>
        <dbReference type="EMBL" id="MBL7626667.1"/>
    </source>
</evidence>
<organism evidence="3 4">
    <name type="scientific">Frankia nepalensis</name>
    <dbReference type="NCBI Taxonomy" id="1836974"/>
    <lineage>
        <taxon>Bacteria</taxon>
        <taxon>Bacillati</taxon>
        <taxon>Actinomycetota</taxon>
        <taxon>Actinomycetes</taxon>
        <taxon>Frankiales</taxon>
        <taxon>Frankiaceae</taxon>
        <taxon>Frankia</taxon>
    </lineage>
</organism>
<evidence type="ECO:0000259" key="2">
    <source>
        <dbReference type="Pfam" id="PF13193"/>
    </source>
</evidence>
<dbReference type="InterPro" id="IPR025110">
    <property type="entry name" value="AMP-bd_C"/>
</dbReference>
<dbReference type="InterPro" id="IPR050237">
    <property type="entry name" value="ATP-dep_AMP-bd_enzyme"/>
</dbReference>
<evidence type="ECO:0000259" key="1">
    <source>
        <dbReference type="Pfam" id="PF00501"/>
    </source>
</evidence>
<reference evidence="3" key="1">
    <citation type="submission" date="2020-12" db="EMBL/GenBank/DDBJ databases">
        <title>Genomic characterization of non-nitrogen-fixing Frankia strains.</title>
        <authorList>
            <person name="Carlos-Shanley C."/>
            <person name="Guerra T."/>
            <person name="Hahn D."/>
        </authorList>
    </citation>
    <scope>NUCLEOTIDE SEQUENCE</scope>
    <source>
        <strain evidence="3">CN6</strain>
    </source>
</reference>
<dbReference type="Proteomes" id="UP000604475">
    <property type="component" value="Unassembled WGS sequence"/>
</dbReference>
<feature type="domain" description="AMP-dependent synthetase/ligase" evidence="1">
    <location>
        <begin position="3"/>
        <end position="382"/>
    </location>
</feature>
<accession>A0A937RBD2</accession>